<feature type="region of interest" description="Disordered" evidence="7">
    <location>
        <begin position="32"/>
        <end position="58"/>
    </location>
</feature>
<feature type="compositionally biased region" description="Basic and acidic residues" evidence="7">
    <location>
        <begin position="353"/>
        <end position="366"/>
    </location>
</feature>
<evidence type="ECO:0000256" key="4">
    <source>
        <dbReference type="ARBA" id="ARBA00022701"/>
    </source>
</evidence>
<feature type="region of interest" description="Disordered" evidence="7">
    <location>
        <begin position="81"/>
        <end position="227"/>
    </location>
</feature>
<dbReference type="PANTHER" id="PTHR46372:SF2">
    <property type="entry name" value="PROTEIN WVD2-LIKE 3"/>
    <property type="match status" value="1"/>
</dbReference>
<keyword evidence="4" id="KW-0493">Microtubule</keyword>
<comment type="similarity">
    <text evidence="2">Belongs to the TPX2 family.</text>
</comment>
<comment type="subcellular location">
    <subcellularLocation>
        <location evidence="1">Cytoplasm</location>
        <location evidence="1">Cytoskeleton</location>
    </subcellularLocation>
</comment>
<dbReference type="InterPro" id="IPR044806">
    <property type="entry name" value="WVD2/WDL1-4"/>
</dbReference>
<gene>
    <name evidence="9" type="ORF">RJ641_021365</name>
</gene>
<name>A0AAN8UJR2_9MAGN</name>
<organism evidence="9 10">
    <name type="scientific">Dillenia turbinata</name>
    <dbReference type="NCBI Taxonomy" id="194707"/>
    <lineage>
        <taxon>Eukaryota</taxon>
        <taxon>Viridiplantae</taxon>
        <taxon>Streptophyta</taxon>
        <taxon>Embryophyta</taxon>
        <taxon>Tracheophyta</taxon>
        <taxon>Spermatophyta</taxon>
        <taxon>Magnoliopsida</taxon>
        <taxon>eudicotyledons</taxon>
        <taxon>Gunneridae</taxon>
        <taxon>Pentapetalae</taxon>
        <taxon>Dilleniales</taxon>
        <taxon>Dilleniaceae</taxon>
        <taxon>Dillenia</taxon>
    </lineage>
</organism>
<dbReference type="InterPro" id="IPR027329">
    <property type="entry name" value="TPX2_C"/>
</dbReference>
<feature type="compositionally biased region" description="Basic and acidic residues" evidence="7">
    <location>
        <begin position="375"/>
        <end position="399"/>
    </location>
</feature>
<evidence type="ECO:0000256" key="3">
    <source>
        <dbReference type="ARBA" id="ARBA00022490"/>
    </source>
</evidence>
<accession>A0AAN8UJR2</accession>
<keyword evidence="3" id="KW-0963">Cytoplasm</keyword>
<reference evidence="9 10" key="1">
    <citation type="submission" date="2023-12" db="EMBL/GenBank/DDBJ databases">
        <title>A high-quality genome assembly for Dillenia turbinata (Dilleniales).</title>
        <authorList>
            <person name="Chanderbali A."/>
        </authorList>
    </citation>
    <scope>NUCLEOTIDE SEQUENCE [LARGE SCALE GENOMIC DNA]</scope>
    <source>
        <strain evidence="9">LSX21</strain>
        <tissue evidence="9">Leaf</tissue>
    </source>
</reference>
<comment type="caution">
    <text evidence="9">The sequence shown here is derived from an EMBL/GenBank/DDBJ whole genome shotgun (WGS) entry which is preliminary data.</text>
</comment>
<evidence type="ECO:0000256" key="1">
    <source>
        <dbReference type="ARBA" id="ARBA00004245"/>
    </source>
</evidence>
<dbReference type="PANTHER" id="PTHR46372">
    <property type="entry name" value="PROTEIN WVD2-LIKE 3"/>
    <property type="match status" value="1"/>
</dbReference>
<feature type="compositionally biased region" description="Basic and acidic residues" evidence="7">
    <location>
        <begin position="99"/>
        <end position="115"/>
    </location>
</feature>
<feature type="compositionally biased region" description="Polar residues" evidence="7">
    <location>
        <begin position="166"/>
        <end position="179"/>
    </location>
</feature>
<feature type="region of interest" description="Disordered" evidence="7">
    <location>
        <begin position="289"/>
        <end position="406"/>
    </location>
</feature>
<feature type="compositionally biased region" description="Basic and acidic residues" evidence="7">
    <location>
        <begin position="37"/>
        <end position="58"/>
    </location>
</feature>
<dbReference type="Proteomes" id="UP001370490">
    <property type="component" value="Unassembled WGS sequence"/>
</dbReference>
<feature type="coiled-coil region" evidence="6">
    <location>
        <begin position="239"/>
        <end position="273"/>
    </location>
</feature>
<evidence type="ECO:0000256" key="2">
    <source>
        <dbReference type="ARBA" id="ARBA00005885"/>
    </source>
</evidence>
<feature type="compositionally biased region" description="Polar residues" evidence="7">
    <location>
        <begin position="125"/>
        <end position="137"/>
    </location>
</feature>
<evidence type="ECO:0000313" key="9">
    <source>
        <dbReference type="EMBL" id="KAK6914044.1"/>
    </source>
</evidence>
<dbReference type="GO" id="GO:0008017">
    <property type="term" value="F:microtubule binding"/>
    <property type="evidence" value="ECO:0007669"/>
    <property type="project" value="InterPro"/>
</dbReference>
<dbReference type="GO" id="GO:0005874">
    <property type="term" value="C:microtubule"/>
    <property type="evidence" value="ECO:0007669"/>
    <property type="project" value="UniProtKB-KW"/>
</dbReference>
<protein>
    <submittedName>
        <fullName evidence="9">TPX2, C-terminal</fullName>
    </submittedName>
</protein>
<dbReference type="Pfam" id="PF06886">
    <property type="entry name" value="TPX2"/>
    <property type="match status" value="1"/>
</dbReference>
<evidence type="ECO:0000256" key="7">
    <source>
        <dbReference type="SAM" id="MobiDB-lite"/>
    </source>
</evidence>
<evidence type="ECO:0000313" key="10">
    <source>
        <dbReference type="Proteomes" id="UP001370490"/>
    </source>
</evidence>
<evidence type="ECO:0000256" key="6">
    <source>
        <dbReference type="SAM" id="Coils"/>
    </source>
</evidence>
<dbReference type="EMBL" id="JBAMMX010000026">
    <property type="protein sequence ID" value="KAK6914044.1"/>
    <property type="molecule type" value="Genomic_DNA"/>
</dbReference>
<evidence type="ECO:0000256" key="5">
    <source>
        <dbReference type="ARBA" id="ARBA00023212"/>
    </source>
</evidence>
<dbReference type="AlphaFoldDB" id="A0AAN8UJR2"/>
<keyword evidence="6" id="KW-0175">Coiled coil</keyword>
<keyword evidence="10" id="KW-1185">Reference proteome</keyword>
<keyword evidence="5" id="KW-0206">Cytoskeleton</keyword>
<evidence type="ECO:0000259" key="8">
    <source>
        <dbReference type="Pfam" id="PF06886"/>
    </source>
</evidence>
<sequence length="406" mass="45477">MGMEVTDVCTDKEGSCVIVHVTDDSQKLDHQVISSPHDVESSKLINEDTEHRSLEENTEAKDYEVKECTNESLVENYELCKVNKEEQDEQSTTLETDSSLEKANSEGQERDDDKNLTSIVKPATKHSTGSVRTNFTVPQPFALATEKRASSGTRSSGTEPDVCSGANKSIKTNPLQLPNTAKHDQPISHLASSKPLQPDNKKRADEEDPFSNGSLRVSSKPKIKKTVRSAPLFRCTERAEKRKEFYSKLEEKHQALEAEKNQWEARTKEEKEIAIKQLRKTLMFKASPMPSFYNEGPPPKVELKKQPSTRARSPKLGRRKSCSDAVNSTQGERAKGAFGQGNRRSLGNYKGDITNHCDDNRNDHTTSLKSNAARKIKEGHKQLRKPSELIHPKMNEHGNVDIIVQS</sequence>
<proteinExistence type="inferred from homology"/>
<dbReference type="GO" id="GO:0000226">
    <property type="term" value="P:microtubule cytoskeleton organization"/>
    <property type="evidence" value="ECO:0007669"/>
    <property type="project" value="InterPro"/>
</dbReference>
<feature type="domain" description="TPX2 C-terminal" evidence="8">
    <location>
        <begin position="233"/>
        <end position="306"/>
    </location>
</feature>